<dbReference type="EMBL" id="QFQD01000016">
    <property type="protein sequence ID" value="PZQ83832.1"/>
    <property type="molecule type" value="Genomic_DNA"/>
</dbReference>
<reference evidence="1 2" key="1">
    <citation type="submission" date="2017-08" db="EMBL/GenBank/DDBJ databases">
        <title>Infants hospitalized years apart are colonized by the same room-sourced microbial strains.</title>
        <authorList>
            <person name="Brooks B."/>
            <person name="Olm M.R."/>
            <person name="Firek B.A."/>
            <person name="Baker R."/>
            <person name="Thomas B.C."/>
            <person name="Morowitz M.J."/>
            <person name="Banfield J.F."/>
        </authorList>
    </citation>
    <scope>NUCLEOTIDE SEQUENCE [LARGE SCALE GENOMIC DNA]</scope>
    <source>
        <strain evidence="1">S2_005_001_R2_27</strain>
    </source>
</reference>
<dbReference type="InterPro" id="IPR021232">
    <property type="entry name" value="DUF2735"/>
</dbReference>
<dbReference type="AlphaFoldDB" id="A0A2W5R4D3"/>
<protein>
    <submittedName>
        <fullName evidence="1">DUF2735 domain-containing protein</fullName>
    </submittedName>
</protein>
<evidence type="ECO:0000313" key="1">
    <source>
        <dbReference type="EMBL" id="PZQ83832.1"/>
    </source>
</evidence>
<evidence type="ECO:0000313" key="2">
    <source>
        <dbReference type="Proteomes" id="UP000248887"/>
    </source>
</evidence>
<name>A0A2W5R4D3_ANCNO</name>
<gene>
    <name evidence="1" type="ORF">DI549_06850</name>
</gene>
<proteinExistence type="predicted"/>
<dbReference type="Proteomes" id="UP000248887">
    <property type="component" value="Unassembled WGS sequence"/>
</dbReference>
<dbReference type="Pfam" id="PF10931">
    <property type="entry name" value="DUF2735"/>
    <property type="match status" value="1"/>
</dbReference>
<comment type="caution">
    <text evidence="1">The sequence shown here is derived from an EMBL/GenBank/DDBJ whole genome shotgun (WGS) entry which is preliminary data.</text>
</comment>
<accession>A0A2W5R4D3</accession>
<sequence length="66" mass="7238">MATTAPRESAEIFQFPTGGRAGLSARTAAARQTAEMPANVANIAFGSWYHEEAVREDREGDRNRKN</sequence>
<organism evidence="1 2">
    <name type="scientific">Ancylobacter novellus</name>
    <name type="common">Thiobacillus novellus</name>
    <dbReference type="NCBI Taxonomy" id="921"/>
    <lineage>
        <taxon>Bacteria</taxon>
        <taxon>Pseudomonadati</taxon>
        <taxon>Pseudomonadota</taxon>
        <taxon>Alphaproteobacteria</taxon>
        <taxon>Hyphomicrobiales</taxon>
        <taxon>Xanthobacteraceae</taxon>
        <taxon>Ancylobacter</taxon>
    </lineage>
</organism>